<keyword evidence="1" id="KW-0472">Membrane</keyword>
<dbReference type="GO" id="GO:0080120">
    <property type="term" value="P:CAAX-box protein maturation"/>
    <property type="evidence" value="ECO:0007669"/>
    <property type="project" value="UniProtKB-ARBA"/>
</dbReference>
<evidence type="ECO:0000313" key="3">
    <source>
        <dbReference type="EMBL" id="GGD43790.1"/>
    </source>
</evidence>
<keyword evidence="1" id="KW-0812">Transmembrane</keyword>
<proteinExistence type="predicted"/>
<dbReference type="Pfam" id="PF02517">
    <property type="entry name" value="Rce1-like"/>
    <property type="match status" value="1"/>
</dbReference>
<organism evidence="3 4">
    <name type="scientific">Croceicoccus pelagius</name>
    <dbReference type="NCBI Taxonomy" id="1703341"/>
    <lineage>
        <taxon>Bacteria</taxon>
        <taxon>Pseudomonadati</taxon>
        <taxon>Pseudomonadota</taxon>
        <taxon>Alphaproteobacteria</taxon>
        <taxon>Sphingomonadales</taxon>
        <taxon>Erythrobacteraceae</taxon>
        <taxon>Croceicoccus</taxon>
    </lineage>
</organism>
<evidence type="ECO:0000256" key="1">
    <source>
        <dbReference type="SAM" id="Phobius"/>
    </source>
</evidence>
<name>A0A916YGQ9_9SPHN</name>
<feature type="transmembrane region" description="Helical" evidence="1">
    <location>
        <begin position="166"/>
        <end position="183"/>
    </location>
</feature>
<feature type="transmembrane region" description="Helical" evidence="1">
    <location>
        <begin position="63"/>
        <end position="87"/>
    </location>
</feature>
<feature type="transmembrane region" description="Helical" evidence="1">
    <location>
        <begin position="12"/>
        <end position="43"/>
    </location>
</feature>
<feature type="transmembrane region" description="Helical" evidence="1">
    <location>
        <begin position="107"/>
        <end position="130"/>
    </location>
</feature>
<dbReference type="EMBL" id="BMIO01000005">
    <property type="protein sequence ID" value="GGD43790.1"/>
    <property type="molecule type" value="Genomic_DNA"/>
</dbReference>
<dbReference type="AlphaFoldDB" id="A0A916YGQ9"/>
<dbReference type="PANTHER" id="PTHR36435">
    <property type="entry name" value="SLR1288 PROTEIN"/>
    <property type="match status" value="1"/>
</dbReference>
<protein>
    <recommendedName>
        <fullName evidence="2">CAAX prenyl protease 2/Lysostaphin resistance protein A-like domain-containing protein</fullName>
    </recommendedName>
</protein>
<dbReference type="Proteomes" id="UP000598997">
    <property type="component" value="Unassembled WGS sequence"/>
</dbReference>
<dbReference type="InterPro" id="IPR052710">
    <property type="entry name" value="CAAX_protease"/>
</dbReference>
<comment type="caution">
    <text evidence="3">The sequence shown here is derived from an EMBL/GenBank/DDBJ whole genome shotgun (WGS) entry which is preliminary data.</text>
</comment>
<keyword evidence="1" id="KW-1133">Transmembrane helix</keyword>
<evidence type="ECO:0000259" key="2">
    <source>
        <dbReference type="Pfam" id="PF02517"/>
    </source>
</evidence>
<sequence length="210" mass="21708">MNAKTERIVCGLLIAGMFLPALLLPGVGALVSALVVALALILLSNSRRPMLALVWRSVPASILLGMAVGTATAIGFSIAVEPLIAALTGEPVDLSDFDAVRGNVPNYLVMLAVGLIFGGIVEEVIFRGAVIGWGSAAFGKRLAWPLAVLSAAVFGITHLYQGWSGVISTGLIGLILGALYVLCSRRLLPCIAAHMTNNAIGITAIYLGMG</sequence>
<gene>
    <name evidence="3" type="ORF">GCM10010989_17400</name>
</gene>
<dbReference type="InterPro" id="IPR003675">
    <property type="entry name" value="Rce1/LyrA-like_dom"/>
</dbReference>
<dbReference type="OrthoDB" id="7432860at2"/>
<feature type="domain" description="CAAX prenyl protease 2/Lysostaphin resistance protein A-like" evidence="2">
    <location>
        <begin position="106"/>
        <end position="200"/>
    </location>
</feature>
<reference evidence="3 4" key="1">
    <citation type="journal article" date="2014" name="Int. J. Syst. Evol. Microbiol.">
        <title>Complete genome sequence of Corynebacterium casei LMG S-19264T (=DSM 44701T), isolated from a smear-ripened cheese.</title>
        <authorList>
            <consortium name="US DOE Joint Genome Institute (JGI-PGF)"/>
            <person name="Walter F."/>
            <person name="Albersmeier A."/>
            <person name="Kalinowski J."/>
            <person name="Ruckert C."/>
        </authorList>
    </citation>
    <scope>NUCLEOTIDE SEQUENCE [LARGE SCALE GENOMIC DNA]</scope>
    <source>
        <strain evidence="3 4">CGMCC 1.15358</strain>
    </source>
</reference>
<dbReference type="GO" id="GO:0004175">
    <property type="term" value="F:endopeptidase activity"/>
    <property type="evidence" value="ECO:0007669"/>
    <property type="project" value="UniProtKB-ARBA"/>
</dbReference>
<evidence type="ECO:0000313" key="4">
    <source>
        <dbReference type="Proteomes" id="UP000598997"/>
    </source>
</evidence>
<dbReference type="RefSeq" id="WP_066760805.1">
    <property type="nucleotide sequence ID" value="NZ_BMIO01000005.1"/>
</dbReference>
<keyword evidence="4" id="KW-1185">Reference proteome</keyword>
<dbReference type="PANTHER" id="PTHR36435:SF1">
    <property type="entry name" value="CAAX AMINO TERMINAL PROTEASE FAMILY PROTEIN"/>
    <property type="match status" value="1"/>
</dbReference>
<accession>A0A916YGQ9</accession>
<feature type="transmembrane region" description="Helical" evidence="1">
    <location>
        <begin position="190"/>
        <end position="209"/>
    </location>
</feature>